<proteinExistence type="predicted"/>
<evidence type="ECO:0000256" key="1">
    <source>
        <dbReference type="SAM" id="MobiDB-lite"/>
    </source>
</evidence>
<reference evidence="2 3" key="1">
    <citation type="submission" date="2017-03" db="EMBL/GenBank/DDBJ databases">
        <title>Complete sequence of Clostridium formicaceticum DSM 92.</title>
        <authorList>
            <person name="Poehlein A."/>
            <person name="Karl M."/>
            <person name="Bengelsdorf F.R."/>
            <person name="Duerre P."/>
            <person name="Daniel R."/>
        </authorList>
    </citation>
    <scope>NUCLEOTIDE SEQUENCE [LARGE SCALE GENOMIC DNA]</scope>
    <source>
        <strain evidence="2 3">DSM 92</strain>
    </source>
</reference>
<feature type="region of interest" description="Disordered" evidence="1">
    <location>
        <begin position="17"/>
        <end position="56"/>
    </location>
</feature>
<dbReference type="AlphaFoldDB" id="A0AAC9RIJ0"/>
<feature type="compositionally biased region" description="Acidic residues" evidence="1">
    <location>
        <begin position="17"/>
        <end position="28"/>
    </location>
</feature>
<protein>
    <submittedName>
        <fullName evidence="2">Uncharacterized protein</fullName>
    </submittedName>
</protein>
<accession>A0AAC9RIJ0</accession>
<dbReference type="Proteomes" id="UP000192478">
    <property type="component" value="Chromosome"/>
</dbReference>
<gene>
    <name evidence="2" type="ORF">CLFO_05060</name>
</gene>
<feature type="compositionally biased region" description="Basic and acidic residues" evidence="1">
    <location>
        <begin position="41"/>
        <end position="56"/>
    </location>
</feature>
<organism evidence="2 3">
    <name type="scientific">Clostridium formicaceticum</name>
    <dbReference type="NCBI Taxonomy" id="1497"/>
    <lineage>
        <taxon>Bacteria</taxon>
        <taxon>Bacillati</taxon>
        <taxon>Bacillota</taxon>
        <taxon>Clostridia</taxon>
        <taxon>Eubacteriales</taxon>
        <taxon>Clostridiaceae</taxon>
        <taxon>Clostridium</taxon>
    </lineage>
</organism>
<sequence>MATVKIKLRNMIDVEYGVDENTEQEEMPTSDSGQTSAGFEDGEHQMDVDVKQEDSL</sequence>
<evidence type="ECO:0000313" key="3">
    <source>
        <dbReference type="Proteomes" id="UP000192478"/>
    </source>
</evidence>
<dbReference type="EMBL" id="CP020559">
    <property type="protein sequence ID" value="ARE86184.1"/>
    <property type="molecule type" value="Genomic_DNA"/>
</dbReference>
<name>A0AAC9RIJ0_9CLOT</name>
<dbReference type="RefSeq" id="WP_156894486.1">
    <property type="nucleotide sequence ID" value="NZ_CP017603.1"/>
</dbReference>
<evidence type="ECO:0000313" key="2">
    <source>
        <dbReference type="EMBL" id="ARE86184.1"/>
    </source>
</evidence>